<dbReference type="Proteomes" id="UP000824998">
    <property type="component" value="Unassembled WGS sequence"/>
</dbReference>
<dbReference type="AlphaFoldDB" id="A0A9P7YF21"/>
<keyword evidence="1" id="KW-0472">Membrane</keyword>
<organism evidence="2 3">
    <name type="scientific">Amylocarpus encephaloides</name>
    <dbReference type="NCBI Taxonomy" id="45428"/>
    <lineage>
        <taxon>Eukaryota</taxon>
        <taxon>Fungi</taxon>
        <taxon>Dikarya</taxon>
        <taxon>Ascomycota</taxon>
        <taxon>Pezizomycotina</taxon>
        <taxon>Leotiomycetes</taxon>
        <taxon>Helotiales</taxon>
        <taxon>Helotiales incertae sedis</taxon>
        <taxon>Amylocarpus</taxon>
    </lineage>
</organism>
<accession>A0A9P7YF21</accession>
<protein>
    <submittedName>
        <fullName evidence="2">Uncharacterized protein</fullName>
    </submittedName>
</protein>
<gene>
    <name evidence="2" type="ORF">BJ875DRAFT_380632</name>
</gene>
<name>A0A9P7YF21_9HELO</name>
<keyword evidence="1" id="KW-0812">Transmembrane</keyword>
<evidence type="ECO:0000313" key="2">
    <source>
        <dbReference type="EMBL" id="KAG9232461.1"/>
    </source>
</evidence>
<reference evidence="2" key="1">
    <citation type="journal article" date="2021" name="IMA Fungus">
        <title>Genomic characterization of three marine fungi, including Emericellopsis atlantica sp. nov. with signatures of a generalist lifestyle and marine biomass degradation.</title>
        <authorList>
            <person name="Hagestad O.C."/>
            <person name="Hou L."/>
            <person name="Andersen J.H."/>
            <person name="Hansen E.H."/>
            <person name="Altermark B."/>
            <person name="Li C."/>
            <person name="Kuhnert E."/>
            <person name="Cox R.J."/>
            <person name="Crous P.W."/>
            <person name="Spatafora J.W."/>
            <person name="Lail K."/>
            <person name="Amirebrahimi M."/>
            <person name="Lipzen A."/>
            <person name="Pangilinan J."/>
            <person name="Andreopoulos W."/>
            <person name="Hayes R.D."/>
            <person name="Ng V."/>
            <person name="Grigoriev I.V."/>
            <person name="Jackson S.A."/>
            <person name="Sutton T.D.S."/>
            <person name="Dobson A.D.W."/>
            <person name="Rama T."/>
        </authorList>
    </citation>
    <scope>NUCLEOTIDE SEQUENCE</scope>
    <source>
        <strain evidence="2">TRa018bII</strain>
    </source>
</reference>
<proteinExistence type="predicted"/>
<evidence type="ECO:0000256" key="1">
    <source>
        <dbReference type="SAM" id="Phobius"/>
    </source>
</evidence>
<feature type="transmembrane region" description="Helical" evidence="1">
    <location>
        <begin position="256"/>
        <end position="277"/>
    </location>
</feature>
<dbReference type="EMBL" id="MU251547">
    <property type="protein sequence ID" value="KAG9232461.1"/>
    <property type="molecule type" value="Genomic_DNA"/>
</dbReference>
<dbReference type="OrthoDB" id="5428890at2759"/>
<keyword evidence="3" id="KW-1185">Reference proteome</keyword>
<comment type="caution">
    <text evidence="2">The sequence shown here is derived from an EMBL/GenBank/DDBJ whole genome shotgun (WGS) entry which is preliminary data.</text>
</comment>
<keyword evidence="1" id="KW-1133">Transmembrane helix</keyword>
<evidence type="ECO:0000313" key="3">
    <source>
        <dbReference type="Proteomes" id="UP000824998"/>
    </source>
</evidence>
<sequence>MNTISDDHVRIVVEAIVIIIVKVPSGHPPFPCYRPTLRDALLKDPHFSPVPEGKPESLNRTIDLALRLWLVLYIRDGFAHAAKSIEWNDTISLQELIAGQFRKPRLLSALSEKMFDIALPDHFNAMSLRRYSGVKVKLTSSLNEHLDLDRERNKLKIFPLKYYLYGLRRRSETPLMEVGYRLTCLNLLFPSRDTKTQKYLKKKGYTFGMEGPVSYSAPLYLSDFHFWRDRLSNLYTEFCSPPPSMTQLFNDRRNVLQWYTFWFAVVILALTTIFGMIQSTTACLSTRYSYEALQLARAEASARACPIIT</sequence>